<name>A0AAE1Y6Q6_9LAMI</name>
<protein>
    <recommendedName>
        <fullName evidence="1">Reverse transcriptase zinc-binding domain-containing protein</fullName>
    </recommendedName>
</protein>
<dbReference type="AlphaFoldDB" id="A0AAE1Y6Q6"/>
<dbReference type="Pfam" id="PF13966">
    <property type="entry name" value="zf-RVT"/>
    <property type="match status" value="1"/>
</dbReference>
<comment type="caution">
    <text evidence="2">The sequence shown here is derived from an EMBL/GenBank/DDBJ whole genome shotgun (WGS) entry which is preliminary data.</text>
</comment>
<accession>A0AAE1Y6Q6</accession>
<sequence length="137" mass="15418">MQVSKFCLGVALTLENLAKRRAEVDTHCVLCYTDFECKRHALLECSYARLVWELLNVLWRLVSDWPGSAVNWLLQCAECVEQQVMPVALHSLLAPVAESEQEINEGARSRATTVLACEVLKRSCGYEDVESNLKVFG</sequence>
<evidence type="ECO:0000313" key="3">
    <source>
        <dbReference type="Proteomes" id="UP001293254"/>
    </source>
</evidence>
<reference evidence="2" key="1">
    <citation type="submission" date="2020-06" db="EMBL/GenBank/DDBJ databases">
        <authorList>
            <person name="Li T."/>
            <person name="Hu X."/>
            <person name="Zhang T."/>
            <person name="Song X."/>
            <person name="Zhang H."/>
            <person name="Dai N."/>
            <person name="Sheng W."/>
            <person name="Hou X."/>
            <person name="Wei L."/>
        </authorList>
    </citation>
    <scope>NUCLEOTIDE SEQUENCE</scope>
    <source>
        <strain evidence="2">3651</strain>
        <tissue evidence="2">Leaf</tissue>
    </source>
</reference>
<evidence type="ECO:0000313" key="2">
    <source>
        <dbReference type="EMBL" id="KAK4424590.1"/>
    </source>
</evidence>
<reference evidence="2" key="2">
    <citation type="journal article" date="2024" name="Plant">
        <title>Genomic evolution and insights into agronomic trait innovations of Sesamum species.</title>
        <authorList>
            <person name="Miao H."/>
            <person name="Wang L."/>
            <person name="Qu L."/>
            <person name="Liu H."/>
            <person name="Sun Y."/>
            <person name="Le M."/>
            <person name="Wang Q."/>
            <person name="Wei S."/>
            <person name="Zheng Y."/>
            <person name="Lin W."/>
            <person name="Duan Y."/>
            <person name="Cao H."/>
            <person name="Xiong S."/>
            <person name="Wang X."/>
            <person name="Wei L."/>
            <person name="Li C."/>
            <person name="Ma Q."/>
            <person name="Ju M."/>
            <person name="Zhao R."/>
            <person name="Li G."/>
            <person name="Mu C."/>
            <person name="Tian Q."/>
            <person name="Mei H."/>
            <person name="Zhang T."/>
            <person name="Gao T."/>
            <person name="Zhang H."/>
        </authorList>
    </citation>
    <scope>NUCLEOTIDE SEQUENCE</scope>
    <source>
        <strain evidence="2">3651</strain>
    </source>
</reference>
<evidence type="ECO:0000259" key="1">
    <source>
        <dbReference type="Pfam" id="PF13966"/>
    </source>
</evidence>
<gene>
    <name evidence="2" type="ORF">Salat_1652500</name>
</gene>
<keyword evidence="3" id="KW-1185">Reference proteome</keyword>
<proteinExistence type="predicted"/>
<feature type="domain" description="Reverse transcriptase zinc-binding" evidence="1">
    <location>
        <begin position="11"/>
        <end position="52"/>
    </location>
</feature>
<organism evidence="2 3">
    <name type="scientific">Sesamum alatum</name>
    <dbReference type="NCBI Taxonomy" id="300844"/>
    <lineage>
        <taxon>Eukaryota</taxon>
        <taxon>Viridiplantae</taxon>
        <taxon>Streptophyta</taxon>
        <taxon>Embryophyta</taxon>
        <taxon>Tracheophyta</taxon>
        <taxon>Spermatophyta</taxon>
        <taxon>Magnoliopsida</taxon>
        <taxon>eudicotyledons</taxon>
        <taxon>Gunneridae</taxon>
        <taxon>Pentapetalae</taxon>
        <taxon>asterids</taxon>
        <taxon>lamiids</taxon>
        <taxon>Lamiales</taxon>
        <taxon>Pedaliaceae</taxon>
        <taxon>Sesamum</taxon>
    </lineage>
</organism>
<dbReference type="Proteomes" id="UP001293254">
    <property type="component" value="Unassembled WGS sequence"/>
</dbReference>
<dbReference type="InterPro" id="IPR026960">
    <property type="entry name" value="RVT-Znf"/>
</dbReference>
<dbReference type="EMBL" id="JACGWO010000006">
    <property type="protein sequence ID" value="KAK4424590.1"/>
    <property type="molecule type" value="Genomic_DNA"/>
</dbReference>